<keyword evidence="9" id="KW-1133">Transmembrane helix</keyword>
<dbReference type="InterPro" id="IPR007110">
    <property type="entry name" value="Ig-like_dom"/>
</dbReference>
<sequence length="1092" mass="119589">MPSTRSATVKSDDNTIEEIKKTKCPIQVNFKAGLNRVHYWRQVLYKRCADGFAMEVFYTSSTVRAQGFGYQVWIDEEFETLKTLADDLIASNPNMTLPTSNLAVPPSSTADEILTNNTGTVETDGSYHAPTGEETIRANSDTATGGTALGRETRATRKLGATEGISAKRDLGGEDASSGEVTDTGKTPVGQGAVRENDEAVNHTQALYSDAAPRATVTPASFAILADSAAHTTVTPASFAILADSAAHTTVTPASFAILADSAAHTTVTPASFAILADSAAHKLIFLMQQQLAESTTTISSLRIELRCGGTFTTKTGTFQSPGFPHGYPSNQDCVYVISRPEGERITLTFQHFDLEGGDGCPSDFVNVRDGNSPRSPSIVRVCNTSLPSPRRSFQNYMWIRFRSDETGNGTGFKASYTSAVEPSEFFLITSSEGKIYRMDVETLSNIVIPIPGVYNPIAVDYDPVEDRLYWTDVGIRQILSAHLDGSGVRIVRHFNRTAIPDGLAIDPLSRLVFYSDSGYDLIAMMSMSGSTHRTIISTDLTQPRAIVLDTMNGILFWTDWGQPEKIERANYDGSDRRVLHQYYLDTPNALAIDTDNQRLYWVDAGTDLVESSDLEGNDRRQLYSAQGSHFFGLAYYKDKLYATDWTKAGLMTSGKEVHRPNGCGSNNGGCRYFCIPSPGNTFKCMCPDAPTDCVIGTSLRPTTAAPTLSSRQVIITGPKPFDADGSRAMTLTCEPRGVKGAVTGMTWSVDYPPTAPPAIHGYKTGDFLEVGDSLTMTCLVRGGKPLVTSVIFSCPDHPDKQQDIRGDSYVQSLLLINSLTAEDDGMRCTCTAEWKQTDWYALSATRVLRVKRAAASNAASNQEGAAVGGAIGGVLIIIAVTLVVIFLIWRRSGRRKRGRPRRPRPSPEPEVSRYSEPGPSGFQGGQYPAAGMGASRWHEPHPSAYPTRPTIERNAPEHQQRPLPPKPDEFYLPLRARQSQVANEYDYLHPVEPADDYLHLVNPTDDYTHLVKPSQDANEYQHLHPVKPADDYLQPAKPNDDYLHPMKPADDYLHPVKPADDYLHPVKPADDYLHPVKPADDYLHPVKPNDD</sequence>
<name>A0ABD0K8C5_9CAEN</name>
<dbReference type="InterPro" id="IPR000859">
    <property type="entry name" value="CUB_dom"/>
</dbReference>
<keyword evidence="1" id="KW-0245">EGF-like domain</keyword>
<dbReference type="Proteomes" id="UP001519460">
    <property type="component" value="Unassembled WGS sequence"/>
</dbReference>
<feature type="region of interest" description="Disordered" evidence="8">
    <location>
        <begin position="117"/>
        <end position="196"/>
    </location>
</feature>
<evidence type="ECO:0000256" key="7">
    <source>
        <dbReference type="PROSITE-ProRule" id="PRU00461"/>
    </source>
</evidence>
<evidence type="ECO:0000256" key="1">
    <source>
        <dbReference type="ARBA" id="ARBA00022536"/>
    </source>
</evidence>
<comment type="caution">
    <text evidence="12">The sequence shown here is derived from an EMBL/GenBank/DDBJ whole genome shotgun (WGS) entry which is preliminary data.</text>
</comment>
<dbReference type="Pfam" id="PF00058">
    <property type="entry name" value="Ldl_recept_b"/>
    <property type="match status" value="1"/>
</dbReference>
<keyword evidence="13" id="KW-1185">Reference proteome</keyword>
<keyword evidence="4" id="KW-1015">Disulfide bond</keyword>
<evidence type="ECO:0000259" key="10">
    <source>
        <dbReference type="PROSITE" id="PS01180"/>
    </source>
</evidence>
<evidence type="ECO:0000256" key="9">
    <source>
        <dbReference type="SAM" id="Phobius"/>
    </source>
</evidence>
<feature type="repeat" description="LDL-receptor class B" evidence="7">
    <location>
        <begin position="598"/>
        <end position="640"/>
    </location>
</feature>
<gene>
    <name evidence="12" type="ORF">BaRGS_00025416</name>
</gene>
<organism evidence="12 13">
    <name type="scientific">Batillaria attramentaria</name>
    <dbReference type="NCBI Taxonomy" id="370345"/>
    <lineage>
        <taxon>Eukaryota</taxon>
        <taxon>Metazoa</taxon>
        <taxon>Spiralia</taxon>
        <taxon>Lophotrochozoa</taxon>
        <taxon>Mollusca</taxon>
        <taxon>Gastropoda</taxon>
        <taxon>Caenogastropoda</taxon>
        <taxon>Sorbeoconcha</taxon>
        <taxon>Cerithioidea</taxon>
        <taxon>Batillariidae</taxon>
        <taxon>Batillaria</taxon>
    </lineage>
</organism>
<evidence type="ECO:0000256" key="6">
    <source>
        <dbReference type="PROSITE-ProRule" id="PRU00059"/>
    </source>
</evidence>
<evidence type="ECO:0000259" key="11">
    <source>
        <dbReference type="PROSITE" id="PS50835"/>
    </source>
</evidence>
<dbReference type="Pfam" id="PF00431">
    <property type="entry name" value="CUB"/>
    <property type="match status" value="1"/>
</dbReference>
<keyword evidence="9" id="KW-0812">Transmembrane</keyword>
<evidence type="ECO:0000256" key="5">
    <source>
        <dbReference type="ARBA" id="ARBA00023180"/>
    </source>
</evidence>
<dbReference type="SMART" id="SM00135">
    <property type="entry name" value="LY"/>
    <property type="match status" value="4"/>
</dbReference>
<evidence type="ECO:0000313" key="13">
    <source>
        <dbReference type="Proteomes" id="UP001519460"/>
    </source>
</evidence>
<keyword evidence="9" id="KW-0472">Membrane</keyword>
<dbReference type="PROSITE" id="PS50835">
    <property type="entry name" value="IG_LIKE"/>
    <property type="match status" value="1"/>
</dbReference>
<keyword evidence="2" id="KW-0732">Signal</keyword>
<keyword evidence="3" id="KW-0677">Repeat</keyword>
<feature type="domain" description="CUB" evidence="10">
    <location>
        <begin position="308"/>
        <end position="420"/>
    </location>
</feature>
<evidence type="ECO:0000256" key="4">
    <source>
        <dbReference type="ARBA" id="ARBA00023157"/>
    </source>
</evidence>
<dbReference type="FunFam" id="2.120.10.30:FF:000241">
    <property type="entry name" value="Low-density lipoprotein receptor-related protein 6"/>
    <property type="match status" value="1"/>
</dbReference>
<feature type="domain" description="Ig-like" evidence="11">
    <location>
        <begin position="707"/>
        <end position="794"/>
    </location>
</feature>
<keyword evidence="5" id="KW-0325">Glycoprotein</keyword>
<evidence type="ECO:0000313" key="12">
    <source>
        <dbReference type="EMBL" id="KAK7483356.1"/>
    </source>
</evidence>
<evidence type="ECO:0000256" key="2">
    <source>
        <dbReference type="ARBA" id="ARBA00022729"/>
    </source>
</evidence>
<feature type="region of interest" description="Disordered" evidence="8">
    <location>
        <begin position="897"/>
        <end position="951"/>
    </location>
</feature>
<dbReference type="FunFam" id="2.60.120.290:FF:000013">
    <property type="entry name" value="Membrane frizzled-related protein"/>
    <property type="match status" value="1"/>
</dbReference>
<accession>A0ABD0K8C5</accession>
<proteinExistence type="predicted"/>
<evidence type="ECO:0000256" key="8">
    <source>
        <dbReference type="SAM" id="MobiDB-lite"/>
    </source>
</evidence>
<dbReference type="PANTHER" id="PTHR46513:SF13">
    <property type="entry name" value="EGF-LIKE DOMAIN-CONTAINING PROTEIN"/>
    <property type="match status" value="1"/>
</dbReference>
<comment type="caution">
    <text evidence="6">Lacks conserved residue(s) required for the propagation of feature annotation.</text>
</comment>
<dbReference type="InterPro" id="IPR035914">
    <property type="entry name" value="Sperma_CUB_dom_sf"/>
</dbReference>
<feature type="region of interest" description="Disordered" evidence="8">
    <location>
        <begin position="1027"/>
        <end position="1053"/>
    </location>
</feature>
<dbReference type="EMBL" id="JACVVK020000228">
    <property type="protein sequence ID" value="KAK7483356.1"/>
    <property type="molecule type" value="Genomic_DNA"/>
</dbReference>
<dbReference type="SUPFAM" id="SSF63825">
    <property type="entry name" value="YWTD domain"/>
    <property type="match status" value="1"/>
</dbReference>
<dbReference type="Gene3D" id="2.120.10.30">
    <property type="entry name" value="TolB, C-terminal domain"/>
    <property type="match status" value="1"/>
</dbReference>
<dbReference type="PANTHER" id="PTHR46513">
    <property type="entry name" value="VITELLOGENIN RECEPTOR-LIKE PROTEIN-RELATED-RELATED"/>
    <property type="match status" value="1"/>
</dbReference>
<feature type="repeat" description="LDL-receptor class B" evidence="7">
    <location>
        <begin position="467"/>
        <end position="510"/>
    </location>
</feature>
<feature type="transmembrane region" description="Helical" evidence="9">
    <location>
        <begin position="866"/>
        <end position="890"/>
    </location>
</feature>
<dbReference type="SMART" id="SM00042">
    <property type="entry name" value="CUB"/>
    <property type="match status" value="1"/>
</dbReference>
<dbReference type="AlphaFoldDB" id="A0ABD0K8C5"/>
<dbReference type="CDD" id="cd00041">
    <property type="entry name" value="CUB"/>
    <property type="match status" value="1"/>
</dbReference>
<feature type="repeat" description="LDL-receptor class B" evidence="7">
    <location>
        <begin position="554"/>
        <end position="597"/>
    </location>
</feature>
<dbReference type="PROSITE" id="PS01180">
    <property type="entry name" value="CUB"/>
    <property type="match status" value="1"/>
</dbReference>
<feature type="compositionally biased region" description="Basic and acidic residues" evidence="8">
    <location>
        <begin position="1039"/>
        <end position="1053"/>
    </location>
</feature>
<dbReference type="InterPro" id="IPR000033">
    <property type="entry name" value="LDLR_classB_rpt"/>
</dbReference>
<dbReference type="InterPro" id="IPR011042">
    <property type="entry name" value="6-blade_b-propeller_TolB-like"/>
</dbReference>
<reference evidence="12 13" key="1">
    <citation type="journal article" date="2023" name="Sci. Data">
        <title>Genome assembly of the Korean intertidal mud-creeper Batillaria attramentaria.</title>
        <authorList>
            <person name="Patra A.K."/>
            <person name="Ho P.T."/>
            <person name="Jun S."/>
            <person name="Lee S.J."/>
            <person name="Kim Y."/>
            <person name="Won Y.J."/>
        </authorList>
    </citation>
    <scope>NUCLEOTIDE SEQUENCE [LARGE SCALE GENOMIC DNA]</scope>
    <source>
        <strain evidence="12">Wonlab-2016</strain>
    </source>
</reference>
<evidence type="ECO:0000256" key="3">
    <source>
        <dbReference type="ARBA" id="ARBA00022737"/>
    </source>
</evidence>
<dbReference type="InterPro" id="IPR036179">
    <property type="entry name" value="Ig-like_dom_sf"/>
</dbReference>
<protein>
    <submittedName>
        <fullName evidence="12">Uncharacterized protein</fullName>
    </submittedName>
</protein>
<dbReference type="SUPFAM" id="SSF48726">
    <property type="entry name" value="Immunoglobulin"/>
    <property type="match status" value="1"/>
</dbReference>
<dbReference type="InterPro" id="IPR050778">
    <property type="entry name" value="Cueball_EGF_LRP_Nidogen"/>
</dbReference>
<dbReference type="SUPFAM" id="SSF49854">
    <property type="entry name" value="Spermadhesin, CUB domain"/>
    <property type="match status" value="1"/>
</dbReference>
<feature type="repeat" description="LDL-receptor class B" evidence="7">
    <location>
        <begin position="511"/>
        <end position="553"/>
    </location>
</feature>
<dbReference type="PROSITE" id="PS51120">
    <property type="entry name" value="LDLRB"/>
    <property type="match status" value="4"/>
</dbReference>
<dbReference type="Gene3D" id="2.60.120.290">
    <property type="entry name" value="Spermadhesin, CUB domain"/>
    <property type="match status" value="1"/>
</dbReference>